<keyword evidence="2" id="KW-1185">Reference proteome</keyword>
<proteinExistence type="predicted"/>
<dbReference type="EMBL" id="MU826375">
    <property type="protein sequence ID" value="KAJ7377642.1"/>
    <property type="molecule type" value="Genomic_DNA"/>
</dbReference>
<comment type="caution">
    <text evidence="1">The sequence shown here is derived from an EMBL/GenBank/DDBJ whole genome shotgun (WGS) entry which is preliminary data.</text>
</comment>
<sequence length="203" mass="23163">MNLIRPKLSKLFYSNGPKQTLPDCGIAVVPWYHSEAVFHSYSDSKTASCKVPSLQMLPFFVDNFGPKYTEWTTTAHEQSPGHHLEVRSYIATFRSKCNDVISWLSRPNYFPGFTEGWATYAENPVMANDTDIYNNTSNKNVLLQKYGMLKYQILAALRTLLDININYYNMSGMKAVLLYNKYAWGSRAMAPKDITRFQSSPGL</sequence>
<dbReference type="AlphaFoldDB" id="A0A9W9Z9Q4"/>
<reference evidence="1" key="1">
    <citation type="submission" date="2023-01" db="EMBL/GenBank/DDBJ databases">
        <title>Genome assembly of the deep-sea coral Lophelia pertusa.</title>
        <authorList>
            <person name="Herrera S."/>
            <person name="Cordes E."/>
        </authorList>
    </citation>
    <scope>NUCLEOTIDE SEQUENCE</scope>
    <source>
        <strain evidence="1">USNM1676648</strain>
        <tissue evidence="1">Polyp</tissue>
    </source>
</reference>
<dbReference type="Proteomes" id="UP001163046">
    <property type="component" value="Unassembled WGS sequence"/>
</dbReference>
<accession>A0A9W9Z9Q4</accession>
<gene>
    <name evidence="1" type="ORF">OS493_027719</name>
</gene>
<dbReference type="InterPro" id="IPR010281">
    <property type="entry name" value="DUF885"/>
</dbReference>
<evidence type="ECO:0000313" key="1">
    <source>
        <dbReference type="EMBL" id="KAJ7377642.1"/>
    </source>
</evidence>
<dbReference type="PANTHER" id="PTHR33361:SF2">
    <property type="entry name" value="DUF885 DOMAIN-CONTAINING PROTEIN"/>
    <property type="match status" value="1"/>
</dbReference>
<dbReference type="Pfam" id="PF05960">
    <property type="entry name" value="DUF885"/>
    <property type="match status" value="1"/>
</dbReference>
<name>A0A9W9Z9Q4_9CNID</name>
<dbReference type="OrthoDB" id="5956142at2759"/>
<evidence type="ECO:0000313" key="2">
    <source>
        <dbReference type="Proteomes" id="UP001163046"/>
    </source>
</evidence>
<dbReference type="PANTHER" id="PTHR33361">
    <property type="entry name" value="GLR0591 PROTEIN"/>
    <property type="match status" value="1"/>
</dbReference>
<organism evidence="1 2">
    <name type="scientific">Desmophyllum pertusum</name>
    <dbReference type="NCBI Taxonomy" id="174260"/>
    <lineage>
        <taxon>Eukaryota</taxon>
        <taxon>Metazoa</taxon>
        <taxon>Cnidaria</taxon>
        <taxon>Anthozoa</taxon>
        <taxon>Hexacorallia</taxon>
        <taxon>Scleractinia</taxon>
        <taxon>Caryophylliina</taxon>
        <taxon>Caryophylliidae</taxon>
        <taxon>Desmophyllum</taxon>
    </lineage>
</organism>
<protein>
    <submittedName>
        <fullName evidence="1">Uncharacterized protein</fullName>
    </submittedName>
</protein>